<feature type="binding site" evidence="22">
    <location>
        <position position="724"/>
    </location>
    <ligand>
        <name>ATP</name>
        <dbReference type="ChEBI" id="CHEBI:30616"/>
    </ligand>
</feature>
<dbReference type="GO" id="GO:0004674">
    <property type="term" value="F:protein serine/threonine kinase activity"/>
    <property type="evidence" value="ECO:0007669"/>
    <property type="project" value="UniProtKB-KW"/>
</dbReference>
<evidence type="ECO:0000256" key="16">
    <source>
        <dbReference type="ARBA" id="ARBA00022989"/>
    </source>
</evidence>
<keyword evidence="27" id="KW-1185">Reference proteome</keyword>
<evidence type="ECO:0000256" key="20">
    <source>
        <dbReference type="ARBA" id="ARBA00047899"/>
    </source>
</evidence>
<keyword evidence="19" id="KW-0325">Glycoprotein</keyword>
<evidence type="ECO:0000256" key="22">
    <source>
        <dbReference type="PROSITE-ProRule" id="PRU10141"/>
    </source>
</evidence>
<dbReference type="InterPro" id="IPR011009">
    <property type="entry name" value="Kinase-like_dom_sf"/>
</dbReference>
<keyword evidence="18 26" id="KW-0675">Receptor</keyword>
<evidence type="ECO:0000313" key="26">
    <source>
        <dbReference type="EMBL" id="EOY05414.1"/>
    </source>
</evidence>
<evidence type="ECO:0000256" key="12">
    <source>
        <dbReference type="ARBA" id="ARBA00022737"/>
    </source>
</evidence>
<comment type="catalytic activity">
    <reaction evidence="21">
        <text>L-seryl-[protein] + ATP = O-phospho-L-seryl-[protein] + ADP + H(+)</text>
        <dbReference type="Rhea" id="RHEA:17989"/>
        <dbReference type="Rhea" id="RHEA-COMP:9863"/>
        <dbReference type="Rhea" id="RHEA-COMP:11604"/>
        <dbReference type="ChEBI" id="CHEBI:15378"/>
        <dbReference type="ChEBI" id="CHEBI:29999"/>
        <dbReference type="ChEBI" id="CHEBI:30616"/>
        <dbReference type="ChEBI" id="CHEBI:83421"/>
        <dbReference type="ChEBI" id="CHEBI:456216"/>
        <dbReference type="EC" id="2.7.11.1"/>
    </reaction>
</comment>
<evidence type="ECO:0000259" key="25">
    <source>
        <dbReference type="PROSITE" id="PS50011"/>
    </source>
</evidence>
<dbReference type="InterPro" id="IPR055414">
    <property type="entry name" value="LRR_R13L4/SHOC2-like"/>
</dbReference>
<dbReference type="InParanoid" id="A0A061ESY2"/>
<dbReference type="EMBL" id="CM001882">
    <property type="protein sequence ID" value="EOY05414.1"/>
    <property type="molecule type" value="Genomic_DNA"/>
</dbReference>
<keyword evidence="15 22" id="KW-0067">ATP-binding</keyword>
<keyword evidence="14 26" id="KW-0418">Kinase</keyword>
<dbReference type="Gene3D" id="3.30.200.20">
    <property type="entry name" value="Phosphorylase Kinase, domain 1"/>
    <property type="match status" value="1"/>
</dbReference>
<keyword evidence="13 22" id="KW-0547">Nucleotide-binding</keyword>
<evidence type="ECO:0000256" key="3">
    <source>
        <dbReference type="ARBA" id="ARBA00009592"/>
    </source>
</evidence>
<dbReference type="FunFam" id="3.80.10.10:FF:000275">
    <property type="entry name" value="Leucine-rich repeat receptor-like protein kinase"/>
    <property type="match status" value="1"/>
</dbReference>
<dbReference type="Gene3D" id="3.80.10.10">
    <property type="entry name" value="Ribonuclease Inhibitor"/>
    <property type="match status" value="4"/>
</dbReference>
<dbReference type="PANTHER" id="PTHR27008">
    <property type="entry name" value="OS04G0122200 PROTEIN"/>
    <property type="match status" value="1"/>
</dbReference>
<dbReference type="eggNOG" id="ENOG502RMH3">
    <property type="taxonomic scope" value="Eukaryota"/>
</dbReference>
<keyword evidence="12" id="KW-0677">Repeat</keyword>
<feature type="transmembrane region" description="Helical" evidence="23">
    <location>
        <begin position="626"/>
        <end position="650"/>
    </location>
</feature>
<dbReference type="FunFam" id="3.80.10.10:FF:000383">
    <property type="entry name" value="Leucine-rich repeat receptor protein kinase EMS1"/>
    <property type="match status" value="1"/>
</dbReference>
<evidence type="ECO:0000256" key="2">
    <source>
        <dbReference type="ARBA" id="ARBA00008684"/>
    </source>
</evidence>
<dbReference type="SUPFAM" id="SSF56112">
    <property type="entry name" value="Protein kinase-like (PK-like)"/>
    <property type="match status" value="1"/>
</dbReference>
<reference evidence="26 27" key="1">
    <citation type="journal article" date="2013" name="Genome Biol.">
        <title>The genome sequence of the most widely cultivated cacao type and its use to identify candidate genes regulating pod color.</title>
        <authorList>
            <person name="Motamayor J.C."/>
            <person name="Mockaitis K."/>
            <person name="Schmutz J."/>
            <person name="Haiminen N."/>
            <person name="Iii D.L."/>
            <person name="Cornejo O."/>
            <person name="Findley S.D."/>
            <person name="Zheng P."/>
            <person name="Utro F."/>
            <person name="Royaert S."/>
            <person name="Saski C."/>
            <person name="Jenkins J."/>
            <person name="Podicheti R."/>
            <person name="Zhao M."/>
            <person name="Scheffler B.E."/>
            <person name="Stack J.C."/>
            <person name="Feltus F.A."/>
            <person name="Mustiga G.M."/>
            <person name="Amores F."/>
            <person name="Phillips W."/>
            <person name="Marelli J.P."/>
            <person name="May G.D."/>
            <person name="Shapiro H."/>
            <person name="Ma J."/>
            <person name="Bustamante C.D."/>
            <person name="Schnell R.J."/>
            <person name="Main D."/>
            <person name="Gilbert D."/>
            <person name="Parida L."/>
            <person name="Kuhn D.N."/>
        </authorList>
    </citation>
    <scope>NUCLEOTIDE SEQUENCE [LARGE SCALE GENOMIC DNA]</scope>
    <source>
        <strain evidence="27">cv. Matina 1-6</strain>
    </source>
</reference>
<dbReference type="GO" id="GO:0005524">
    <property type="term" value="F:ATP binding"/>
    <property type="evidence" value="ECO:0007669"/>
    <property type="project" value="UniProtKB-UniRule"/>
</dbReference>
<evidence type="ECO:0000256" key="7">
    <source>
        <dbReference type="ARBA" id="ARBA00022553"/>
    </source>
</evidence>
<dbReference type="GO" id="GO:0005886">
    <property type="term" value="C:plasma membrane"/>
    <property type="evidence" value="ECO:0007669"/>
    <property type="project" value="UniProtKB-SubCell"/>
</dbReference>
<dbReference type="Gene3D" id="1.10.510.10">
    <property type="entry name" value="Transferase(Phosphotransferase) domain 1"/>
    <property type="match status" value="1"/>
</dbReference>
<keyword evidence="5" id="KW-1003">Cell membrane</keyword>
<evidence type="ECO:0000256" key="14">
    <source>
        <dbReference type="ARBA" id="ARBA00022777"/>
    </source>
</evidence>
<dbReference type="InterPro" id="IPR008271">
    <property type="entry name" value="Ser/Thr_kinase_AS"/>
</dbReference>
<keyword evidence="7" id="KW-0597">Phosphoprotein</keyword>
<evidence type="ECO:0000256" key="8">
    <source>
        <dbReference type="ARBA" id="ARBA00022614"/>
    </source>
</evidence>
<evidence type="ECO:0000256" key="23">
    <source>
        <dbReference type="SAM" id="Phobius"/>
    </source>
</evidence>
<feature type="chain" id="PRO_5001601384" description="non-specific serine/threonine protein kinase" evidence="24">
    <location>
        <begin position="24"/>
        <end position="941"/>
    </location>
</feature>
<keyword evidence="10 23" id="KW-0812">Transmembrane</keyword>
<comment type="catalytic activity">
    <reaction evidence="20">
        <text>L-threonyl-[protein] + ATP = O-phospho-L-threonyl-[protein] + ADP + H(+)</text>
        <dbReference type="Rhea" id="RHEA:46608"/>
        <dbReference type="Rhea" id="RHEA-COMP:11060"/>
        <dbReference type="Rhea" id="RHEA-COMP:11605"/>
        <dbReference type="ChEBI" id="CHEBI:15378"/>
        <dbReference type="ChEBI" id="CHEBI:30013"/>
        <dbReference type="ChEBI" id="CHEBI:30616"/>
        <dbReference type="ChEBI" id="CHEBI:61977"/>
        <dbReference type="ChEBI" id="CHEBI:456216"/>
        <dbReference type="EC" id="2.7.11.1"/>
    </reaction>
</comment>
<evidence type="ECO:0000256" key="18">
    <source>
        <dbReference type="ARBA" id="ARBA00023170"/>
    </source>
</evidence>
<organism evidence="26 27">
    <name type="scientific">Theobroma cacao</name>
    <name type="common">Cacao</name>
    <name type="synonym">Cocoa</name>
    <dbReference type="NCBI Taxonomy" id="3641"/>
    <lineage>
        <taxon>Eukaryota</taxon>
        <taxon>Viridiplantae</taxon>
        <taxon>Streptophyta</taxon>
        <taxon>Embryophyta</taxon>
        <taxon>Tracheophyta</taxon>
        <taxon>Spermatophyta</taxon>
        <taxon>Magnoliopsida</taxon>
        <taxon>eudicotyledons</taxon>
        <taxon>Gunneridae</taxon>
        <taxon>Pentapetalae</taxon>
        <taxon>rosids</taxon>
        <taxon>malvids</taxon>
        <taxon>Malvales</taxon>
        <taxon>Malvaceae</taxon>
        <taxon>Byttnerioideae</taxon>
        <taxon>Theobroma</taxon>
    </lineage>
</organism>
<evidence type="ECO:0000256" key="1">
    <source>
        <dbReference type="ARBA" id="ARBA00004251"/>
    </source>
</evidence>
<dbReference type="FunFam" id="3.80.10.10:FF:000288">
    <property type="entry name" value="LRR receptor-like serine/threonine-protein kinase EFR"/>
    <property type="match status" value="1"/>
</dbReference>
<dbReference type="HOGENOM" id="CLU_000288_22_0_1"/>
<dbReference type="PROSITE" id="PS50011">
    <property type="entry name" value="PROTEIN_KINASE_DOM"/>
    <property type="match status" value="1"/>
</dbReference>
<evidence type="ECO:0000256" key="15">
    <source>
        <dbReference type="ARBA" id="ARBA00022840"/>
    </source>
</evidence>
<dbReference type="AlphaFoldDB" id="A0A061ESY2"/>
<dbReference type="InterPro" id="IPR051809">
    <property type="entry name" value="Plant_receptor-like_S/T_kinase"/>
</dbReference>
<dbReference type="InterPro" id="IPR000719">
    <property type="entry name" value="Prot_kinase_dom"/>
</dbReference>
<evidence type="ECO:0000256" key="17">
    <source>
        <dbReference type="ARBA" id="ARBA00023136"/>
    </source>
</evidence>
<evidence type="ECO:0000256" key="19">
    <source>
        <dbReference type="ARBA" id="ARBA00023180"/>
    </source>
</evidence>
<dbReference type="OMA" id="HCTWIGV"/>
<dbReference type="FunFam" id="1.10.510.10:FF:000358">
    <property type="entry name" value="Putative leucine-rich repeat receptor-like serine/threonine-protein kinase"/>
    <property type="match status" value="1"/>
</dbReference>
<keyword evidence="6" id="KW-0723">Serine/threonine-protein kinase</keyword>
<comment type="similarity">
    <text evidence="2">Belongs to the protein kinase superfamily. Ser/Thr protein kinase family.</text>
</comment>
<dbReference type="PROSITE" id="PS00108">
    <property type="entry name" value="PROTEIN_KINASE_ST"/>
    <property type="match status" value="1"/>
</dbReference>
<dbReference type="Pfam" id="PF07714">
    <property type="entry name" value="PK_Tyr_Ser-Thr"/>
    <property type="match status" value="1"/>
</dbReference>
<proteinExistence type="inferred from homology"/>
<dbReference type="PANTHER" id="PTHR27008:SF605">
    <property type="entry name" value="PROTEIN KINASE DOMAIN-CONTAINING PROTEIN"/>
    <property type="match status" value="1"/>
</dbReference>
<dbReference type="InterPro" id="IPR001245">
    <property type="entry name" value="Ser-Thr/Tyr_kinase_cat_dom"/>
</dbReference>
<name>A0A061ESY2_THECC</name>
<dbReference type="SMART" id="SM00369">
    <property type="entry name" value="LRR_TYP"/>
    <property type="match status" value="6"/>
</dbReference>
<dbReference type="Proteomes" id="UP000026915">
    <property type="component" value="Chromosome 4"/>
</dbReference>
<evidence type="ECO:0000256" key="11">
    <source>
        <dbReference type="ARBA" id="ARBA00022729"/>
    </source>
</evidence>
<dbReference type="InterPro" id="IPR032675">
    <property type="entry name" value="LRR_dom_sf"/>
</dbReference>
<keyword evidence="8" id="KW-0433">Leucine-rich repeat</keyword>
<feature type="domain" description="Protein kinase" evidence="25">
    <location>
        <begin position="688"/>
        <end position="941"/>
    </location>
</feature>
<evidence type="ECO:0000313" key="27">
    <source>
        <dbReference type="Proteomes" id="UP000026915"/>
    </source>
</evidence>
<keyword evidence="11 24" id="KW-0732">Signal</keyword>
<dbReference type="SUPFAM" id="SSF52058">
    <property type="entry name" value="L domain-like"/>
    <property type="match status" value="2"/>
</dbReference>
<evidence type="ECO:0000256" key="5">
    <source>
        <dbReference type="ARBA" id="ARBA00022475"/>
    </source>
</evidence>
<dbReference type="InterPro" id="IPR013210">
    <property type="entry name" value="LRR_N_plant-typ"/>
</dbReference>
<dbReference type="PROSITE" id="PS00107">
    <property type="entry name" value="PROTEIN_KINASE_ATP"/>
    <property type="match status" value="1"/>
</dbReference>
<dbReference type="EC" id="2.7.11.1" evidence="4"/>
<dbReference type="Pfam" id="PF08263">
    <property type="entry name" value="LRRNT_2"/>
    <property type="match status" value="1"/>
</dbReference>
<gene>
    <name evidence="26" type="ORF">TCM_020423</name>
</gene>
<evidence type="ECO:0000256" key="9">
    <source>
        <dbReference type="ARBA" id="ARBA00022679"/>
    </source>
</evidence>
<dbReference type="Gramene" id="EOY05414">
    <property type="protein sequence ID" value="EOY05414"/>
    <property type="gene ID" value="TCM_020423"/>
</dbReference>
<sequence length="941" mass="103475">MEHLHFLLLVFTIFQTRLYLGMSKMGCLEGARADKEALLSFKFQVTVPQNALSGWTRNSSHCTWYGVSCSSKGSRVQSLHLSWLGLGGTLGPQLSNFTFLHTLNLSHNLFHGQIQLEFSRLQLLQQIDLKNNFINGTIPAILSTCHNLETLRLEENRFSGKLPPELGSLQKLKTLSVSINNLTGSIPRTFGNLSSLTSLNLARNQSLAEIPSELGCLRNLQYFQLSGNHLTGEIPSSVYNVSSLFFLSVTQNNLGGKLPNDIVQAPPNLRQLYLAQNSFEGIVPGSISNASGIEYLDLSMNRFHGPVPLFGNMKKLIWLNLGSNFLSSTTALNFQLIDYLTSFANLSSNLQHFCIANNLLTGSFPQGFDKFHNLISLSIEQNAFTGEIPKNIAKLKKLQSFSVFQNMLSGEIPDIFGNLTQPSDDQMDNNKLSGKIPNSLGFCQQIETLNLTSNRLNGSIPNEIFRVSSLTNLNLSHNKLWGPLPSEVGNLKQLQVVDVSDNQLSGNLAASIGGCVTLQLLNLSKNNISGGIPGSVGKLTSLEVLDLSFNKFSGPIPRDLENLQYLKKLNLSFNHLEGEVPKGKVFLNLSLTSVQGNNGLCSGDQEIARYLELPQCKTRAIKRYHLLKILVSAAGVTLFLCLIFCFLWALRPGKKKNKVDKDGEPSPSLKGLLPMISYSDIRLATSNFAAENLIGKGGFGSVYKGSFITSDNGANTSNITLAVKALDLQQSKALQSFFAECETLRNIRHRNLMKIITSCFSIDHKGDQFKALLMEFMPSGNLDRWLYPEDMESGLSLSSLQRLNIAIDVASAMEYLHNDCEPPIVHCDLKPANVLLDENMAAHVGDFGLARFLPQHPSQEESSTIGVKGSIGYIAPEYGLGGKSSTSGDVYSFGIPLLEMFIAKRPTDGMFKEGLSLNQFESAVDSDQAFEIADPRLFKDF</sequence>
<comment type="similarity">
    <text evidence="3">Belongs to the RLP family.</text>
</comment>
<keyword evidence="16 23" id="KW-1133">Transmembrane helix</keyword>
<keyword evidence="17 23" id="KW-0472">Membrane</keyword>
<evidence type="ECO:0000256" key="24">
    <source>
        <dbReference type="SAM" id="SignalP"/>
    </source>
</evidence>
<evidence type="ECO:0000256" key="21">
    <source>
        <dbReference type="ARBA" id="ARBA00048679"/>
    </source>
</evidence>
<evidence type="ECO:0000256" key="6">
    <source>
        <dbReference type="ARBA" id="ARBA00022527"/>
    </source>
</evidence>
<comment type="subcellular location">
    <subcellularLocation>
        <location evidence="1">Cell membrane</location>
        <topology evidence="1">Single-pass type I membrane protein</topology>
    </subcellularLocation>
</comment>
<dbReference type="InterPro" id="IPR017441">
    <property type="entry name" value="Protein_kinase_ATP_BS"/>
</dbReference>
<evidence type="ECO:0000256" key="10">
    <source>
        <dbReference type="ARBA" id="ARBA00022692"/>
    </source>
</evidence>
<evidence type="ECO:0000256" key="13">
    <source>
        <dbReference type="ARBA" id="ARBA00022741"/>
    </source>
</evidence>
<evidence type="ECO:0000256" key="4">
    <source>
        <dbReference type="ARBA" id="ARBA00012513"/>
    </source>
</evidence>
<dbReference type="Pfam" id="PF23598">
    <property type="entry name" value="LRR_14"/>
    <property type="match status" value="2"/>
</dbReference>
<keyword evidence="9" id="KW-0808">Transferase</keyword>
<dbReference type="InterPro" id="IPR003591">
    <property type="entry name" value="Leu-rich_rpt_typical-subtyp"/>
</dbReference>
<feature type="signal peptide" evidence="24">
    <location>
        <begin position="1"/>
        <end position="23"/>
    </location>
</feature>
<accession>A0A061ESY2</accession>
<dbReference type="SMART" id="SM00220">
    <property type="entry name" value="S_TKc"/>
    <property type="match status" value="1"/>
</dbReference>
<protein>
    <recommendedName>
        <fullName evidence="4">non-specific serine/threonine protein kinase</fullName>
        <ecNumber evidence="4">2.7.11.1</ecNumber>
    </recommendedName>
</protein>